<dbReference type="RefSeq" id="XP_033392156.1">
    <property type="nucleotide sequence ID" value="XM_033541376.1"/>
</dbReference>
<evidence type="ECO:0000256" key="1">
    <source>
        <dbReference type="SAM" id="MobiDB-lite"/>
    </source>
</evidence>
<dbReference type="EMBL" id="ML995521">
    <property type="protein sequence ID" value="KAF2136438.1"/>
    <property type="molecule type" value="Genomic_DNA"/>
</dbReference>
<feature type="region of interest" description="Disordered" evidence="1">
    <location>
        <begin position="56"/>
        <end position="84"/>
    </location>
</feature>
<keyword evidence="4" id="KW-1185">Reference proteome</keyword>
<sequence length="274" mass="30732">MEIASGAIGIFNFAIDCIGRIQLARDFEDDFATYQLKLDLLQIRLSRWGEVAGINNNQISRPAPQPSSNKANGDDSKGTDASPAKKAEEIIGCIEDVVYRAQRDAKKTKAKLAACSDQTLDPESYVPNDLKKIRAKLRECLRRRRAQVMKTASSIKWAFYDKNHLEKFINNISALVTELENLFPEEVQQKLRELSKEECKGISRSNLEELKEIVHECDPWLDGAVDEELKHALGGGTYITQSHNTGMVTGMHYGDINGVSNGNGNKTKNYWGRR</sequence>
<gene>
    <name evidence="3" type="ORF">K452DRAFT_292415</name>
</gene>
<accession>A0A6A6AYU9</accession>
<proteinExistence type="predicted"/>
<reference evidence="3" key="1">
    <citation type="journal article" date="2020" name="Stud. Mycol.">
        <title>101 Dothideomycetes genomes: a test case for predicting lifestyles and emergence of pathogens.</title>
        <authorList>
            <person name="Haridas S."/>
            <person name="Albert R."/>
            <person name="Binder M."/>
            <person name="Bloem J."/>
            <person name="Labutti K."/>
            <person name="Salamov A."/>
            <person name="Andreopoulos B."/>
            <person name="Baker S."/>
            <person name="Barry K."/>
            <person name="Bills G."/>
            <person name="Bluhm B."/>
            <person name="Cannon C."/>
            <person name="Castanera R."/>
            <person name="Culley D."/>
            <person name="Daum C."/>
            <person name="Ezra D."/>
            <person name="Gonzalez J."/>
            <person name="Henrissat B."/>
            <person name="Kuo A."/>
            <person name="Liang C."/>
            <person name="Lipzen A."/>
            <person name="Lutzoni F."/>
            <person name="Magnuson J."/>
            <person name="Mondo S."/>
            <person name="Nolan M."/>
            <person name="Ohm R."/>
            <person name="Pangilinan J."/>
            <person name="Park H.-J."/>
            <person name="Ramirez L."/>
            <person name="Alfaro M."/>
            <person name="Sun H."/>
            <person name="Tritt A."/>
            <person name="Yoshinaga Y."/>
            <person name="Zwiers L.-H."/>
            <person name="Turgeon B."/>
            <person name="Goodwin S."/>
            <person name="Spatafora J."/>
            <person name="Crous P."/>
            <person name="Grigoriev I."/>
        </authorList>
    </citation>
    <scope>NUCLEOTIDE SEQUENCE</scope>
    <source>
        <strain evidence="3">CBS 121167</strain>
    </source>
</reference>
<feature type="compositionally biased region" description="Polar residues" evidence="1">
    <location>
        <begin position="56"/>
        <end position="71"/>
    </location>
</feature>
<dbReference type="PANTHER" id="PTHR37542:SF3">
    <property type="entry name" value="PRION-INHIBITION AND PROPAGATION HELO DOMAIN-CONTAINING PROTEIN"/>
    <property type="match status" value="1"/>
</dbReference>
<evidence type="ECO:0000259" key="2">
    <source>
        <dbReference type="Pfam" id="PF14479"/>
    </source>
</evidence>
<evidence type="ECO:0000313" key="3">
    <source>
        <dbReference type="EMBL" id="KAF2136438.1"/>
    </source>
</evidence>
<organism evidence="3 4">
    <name type="scientific">Aplosporella prunicola CBS 121167</name>
    <dbReference type="NCBI Taxonomy" id="1176127"/>
    <lineage>
        <taxon>Eukaryota</taxon>
        <taxon>Fungi</taxon>
        <taxon>Dikarya</taxon>
        <taxon>Ascomycota</taxon>
        <taxon>Pezizomycotina</taxon>
        <taxon>Dothideomycetes</taxon>
        <taxon>Dothideomycetes incertae sedis</taxon>
        <taxon>Botryosphaeriales</taxon>
        <taxon>Aplosporellaceae</taxon>
        <taxon>Aplosporella</taxon>
    </lineage>
</organism>
<dbReference type="AlphaFoldDB" id="A0A6A6AYU9"/>
<dbReference type="OrthoDB" id="20872at2759"/>
<dbReference type="Proteomes" id="UP000799438">
    <property type="component" value="Unassembled WGS sequence"/>
</dbReference>
<dbReference type="Gene3D" id="1.20.120.1020">
    <property type="entry name" value="Prion-inhibition and propagation, HeLo domain"/>
    <property type="match status" value="1"/>
</dbReference>
<protein>
    <recommendedName>
        <fullName evidence="2">Prion-inhibition and propagation HeLo domain-containing protein</fullName>
    </recommendedName>
</protein>
<dbReference type="GeneID" id="54298872"/>
<feature type="compositionally biased region" description="Basic and acidic residues" evidence="1">
    <location>
        <begin position="72"/>
        <end position="84"/>
    </location>
</feature>
<dbReference type="InterPro" id="IPR029498">
    <property type="entry name" value="HeLo_dom"/>
</dbReference>
<evidence type="ECO:0000313" key="4">
    <source>
        <dbReference type="Proteomes" id="UP000799438"/>
    </source>
</evidence>
<feature type="domain" description="Prion-inhibition and propagation HeLo" evidence="2">
    <location>
        <begin position="5"/>
        <end position="212"/>
    </location>
</feature>
<name>A0A6A6AYU9_9PEZI</name>
<dbReference type="PANTHER" id="PTHR37542">
    <property type="entry name" value="HELO DOMAIN-CONTAINING PROTEIN-RELATED"/>
    <property type="match status" value="1"/>
</dbReference>
<dbReference type="Pfam" id="PF14479">
    <property type="entry name" value="HeLo"/>
    <property type="match status" value="1"/>
</dbReference>
<dbReference type="InterPro" id="IPR038305">
    <property type="entry name" value="HeLo_sf"/>
</dbReference>